<evidence type="ECO:0000313" key="2">
    <source>
        <dbReference type="EMBL" id="CAH1225633.1"/>
    </source>
</evidence>
<dbReference type="InterPro" id="IPR017853">
    <property type="entry name" value="GH"/>
</dbReference>
<dbReference type="SUPFAM" id="SSF52317">
    <property type="entry name" value="Class I glutamine amidotransferase-like"/>
    <property type="match status" value="1"/>
</dbReference>
<feature type="domain" description="Beta-galactosidase trimerisation" evidence="1">
    <location>
        <begin position="377"/>
        <end position="425"/>
    </location>
</feature>
<accession>A0ABN8H5K3</accession>
<gene>
    <name evidence="2" type="ORF">PAECIP111891_05840</name>
</gene>
<dbReference type="Gene3D" id="3.20.20.80">
    <property type="entry name" value="Glycosidases"/>
    <property type="match status" value="1"/>
</dbReference>
<dbReference type="Pfam" id="PF14871">
    <property type="entry name" value="GHL6"/>
    <property type="match status" value="1"/>
</dbReference>
<dbReference type="EMBL" id="CAKMMW010000025">
    <property type="protein sequence ID" value="CAH1225633.1"/>
    <property type="molecule type" value="Genomic_DNA"/>
</dbReference>
<reference evidence="2" key="1">
    <citation type="submission" date="2022-01" db="EMBL/GenBank/DDBJ databases">
        <authorList>
            <person name="Criscuolo A."/>
        </authorList>
    </citation>
    <scope>NUCLEOTIDE SEQUENCE</scope>
    <source>
        <strain evidence="2">CIP111891</strain>
    </source>
</reference>
<keyword evidence="3" id="KW-1185">Reference proteome</keyword>
<protein>
    <recommendedName>
        <fullName evidence="1">Beta-galactosidase trimerisation domain-containing protein</fullName>
    </recommendedName>
</protein>
<dbReference type="RefSeq" id="WP_236291954.1">
    <property type="nucleotide sequence ID" value="NZ_CAKMMW010000025.1"/>
</dbReference>
<dbReference type="SUPFAM" id="SSF51445">
    <property type="entry name" value="(Trans)glycosidases"/>
    <property type="match status" value="1"/>
</dbReference>
<dbReference type="InterPro" id="IPR013738">
    <property type="entry name" value="Beta_galactosidase_Trimer"/>
</dbReference>
<proteinExistence type="predicted"/>
<dbReference type="CDD" id="cd03143">
    <property type="entry name" value="A4_beta-galactosidase_middle_domain"/>
    <property type="match status" value="1"/>
</dbReference>
<dbReference type="Pfam" id="PF08532">
    <property type="entry name" value="Glyco_hydro_42M"/>
    <property type="match status" value="1"/>
</dbReference>
<dbReference type="Proteomes" id="UP000838821">
    <property type="component" value="Unassembled WGS sequence"/>
</dbReference>
<comment type="caution">
    <text evidence="2">The sequence shown here is derived from an EMBL/GenBank/DDBJ whole genome shotgun (WGS) entry which is preliminary data.</text>
</comment>
<dbReference type="Gene3D" id="3.40.50.880">
    <property type="match status" value="1"/>
</dbReference>
<name>A0ABN8H5K3_9BACL</name>
<evidence type="ECO:0000259" key="1">
    <source>
        <dbReference type="Pfam" id="PF08532"/>
    </source>
</evidence>
<dbReference type="InterPro" id="IPR028212">
    <property type="entry name" value="GHL6"/>
</dbReference>
<sequence length="664" mass="75315">MRFRQVHLDFHTSEAIAPIGERFDKGQFQEMLKLGHVDSVTIFSKCHHGWAYHPSDANETHPGLSFDLLAAMIEAAHDIGVKTPVYLSAGLDEKLARRHPEWLIRDANDQTNWVKGFMLPGYHQFCLNSPYLEILIDHIREVVSRYDLDGLFLDIIGIRKCYCHSCVENVRQEGKDPRDEKAMQRLWEKTYANYATRVKETVQSIKPGLPIFHNGGHITRGRRDLIDMNTHLELESLPTGGWGYDHFPLSARYAQTLGVDFLGMTGKFHTSWGEFGGYKHPNALRYETALSIANGARCSIGDQLHPDGYMDAATYALIGAAYREIEAKEAWCVKTTNVADVALLTLEATGLHPKANVTTSDSDAGAVRMLLEGKFLFDVIDQENDFTAYKVLILPDYVAMEDELQSKLEHFLLQGGKILATGWSCLNLEGTRFTIDLGVRHVGINPYRPDYFRPLFNLGSCREASYIFYSQGQKIELAGGTELAHRENPYFNRDLFTFCSHQHTPSSYVYGGPGMVESERGVYIAWNIFEDYATKGSLILKEAVLHALDCLLPDKTLQTNLPAQGVVTLQDQKEENRLVNHLLYATPIRRGKNIEVIEDIVPMFDVQVSVRTSNHVKNVYMAPQMTELPFTYEEQTLFYTVPKLDCHQMVVIEYECSTKEEQVH</sequence>
<evidence type="ECO:0000313" key="3">
    <source>
        <dbReference type="Proteomes" id="UP000838821"/>
    </source>
</evidence>
<dbReference type="InterPro" id="IPR029062">
    <property type="entry name" value="Class_I_gatase-like"/>
</dbReference>
<organism evidence="2 3">
    <name type="scientific">Paenibacillus allorhizoplanae</name>
    <dbReference type="NCBI Taxonomy" id="2905648"/>
    <lineage>
        <taxon>Bacteria</taxon>
        <taxon>Bacillati</taxon>
        <taxon>Bacillota</taxon>
        <taxon>Bacilli</taxon>
        <taxon>Bacillales</taxon>
        <taxon>Paenibacillaceae</taxon>
        <taxon>Paenibacillus</taxon>
    </lineage>
</organism>